<dbReference type="Pfam" id="PF00561">
    <property type="entry name" value="Abhydrolase_1"/>
    <property type="match status" value="1"/>
</dbReference>
<dbReference type="PANTHER" id="PTHR43689">
    <property type="entry name" value="HYDROLASE"/>
    <property type="match status" value="1"/>
</dbReference>
<organism evidence="2 3">
    <name type="scientific">Nocardia mexicana</name>
    <dbReference type="NCBI Taxonomy" id="279262"/>
    <lineage>
        <taxon>Bacteria</taxon>
        <taxon>Bacillati</taxon>
        <taxon>Actinomycetota</taxon>
        <taxon>Actinomycetes</taxon>
        <taxon>Mycobacteriales</taxon>
        <taxon>Nocardiaceae</taxon>
        <taxon>Nocardia</taxon>
    </lineage>
</organism>
<accession>A0A370H6W8</accession>
<dbReference type="OrthoDB" id="5422338at2"/>
<dbReference type="EMBL" id="QQAZ01000004">
    <property type="protein sequence ID" value="RDI51695.1"/>
    <property type="molecule type" value="Genomic_DNA"/>
</dbReference>
<sequence length="367" mass="39276">MKSERPHRFRFTAWRGGIATGGAIGALAGVHALRRVGASVRWPARRDELREEDFGLLDRDRAVAVTADDGVELAVRECGPEDAPATVVYVHGFCNSMESFHFQRRDLEKLWGPKVRMVFFDLRGHGRSGTPTTESCTVPQLGRDLAAVIGRCVPSGPLLLVGHSMGGMAILAAAAQFPQLFAERVRAVALLSTAAAEVAAAGVTQLLRHPAIDGFRVAVHAAPALVQAGRATARHVIAPILHVSSFHGDVSPTLSRATTSMIDHTPIETIVKFLKALELHDESAALPTLAPLPALVLGGAHDRVIPFRNSQALAQQLPDADLVRVTDAAHMVHLQYPELVNAALDRLMLRSGLLGAGKRNGREAARG</sequence>
<dbReference type="Gene3D" id="3.40.50.1820">
    <property type="entry name" value="alpha/beta hydrolase"/>
    <property type="match status" value="1"/>
</dbReference>
<dbReference type="InterPro" id="IPR000073">
    <property type="entry name" value="AB_hydrolase_1"/>
</dbReference>
<dbReference type="STRING" id="1210089.GCA_001613165_01214"/>
<dbReference type="PANTHER" id="PTHR43689:SF8">
    <property type="entry name" value="ALPHA_BETA-HYDROLASES SUPERFAMILY PROTEIN"/>
    <property type="match status" value="1"/>
</dbReference>
<dbReference type="InterPro" id="IPR029058">
    <property type="entry name" value="AB_hydrolase_fold"/>
</dbReference>
<dbReference type="AlphaFoldDB" id="A0A370H6W8"/>
<dbReference type="Proteomes" id="UP000255355">
    <property type="component" value="Unassembled WGS sequence"/>
</dbReference>
<feature type="domain" description="AB hydrolase-1" evidence="1">
    <location>
        <begin position="86"/>
        <end position="335"/>
    </location>
</feature>
<protein>
    <submittedName>
        <fullName evidence="2">Pimeloyl-ACP methyl ester carboxylesterase</fullName>
    </submittedName>
</protein>
<keyword evidence="3" id="KW-1185">Reference proteome</keyword>
<dbReference type="RefSeq" id="WP_068014768.1">
    <property type="nucleotide sequence ID" value="NZ_QQAZ01000004.1"/>
</dbReference>
<comment type="caution">
    <text evidence="2">The sequence shown here is derived from an EMBL/GenBank/DDBJ whole genome shotgun (WGS) entry which is preliminary data.</text>
</comment>
<evidence type="ECO:0000313" key="2">
    <source>
        <dbReference type="EMBL" id="RDI51695.1"/>
    </source>
</evidence>
<evidence type="ECO:0000259" key="1">
    <source>
        <dbReference type="Pfam" id="PF00561"/>
    </source>
</evidence>
<proteinExistence type="predicted"/>
<dbReference type="SUPFAM" id="SSF53474">
    <property type="entry name" value="alpha/beta-Hydrolases"/>
    <property type="match status" value="1"/>
</dbReference>
<reference evidence="2 3" key="1">
    <citation type="submission" date="2018-07" db="EMBL/GenBank/DDBJ databases">
        <title>Genomic Encyclopedia of Type Strains, Phase IV (KMG-IV): sequencing the most valuable type-strain genomes for metagenomic binning, comparative biology and taxonomic classification.</title>
        <authorList>
            <person name="Goeker M."/>
        </authorList>
    </citation>
    <scope>NUCLEOTIDE SEQUENCE [LARGE SCALE GENOMIC DNA]</scope>
    <source>
        <strain evidence="2 3">DSM 44952</strain>
    </source>
</reference>
<dbReference type="GO" id="GO:0003824">
    <property type="term" value="F:catalytic activity"/>
    <property type="evidence" value="ECO:0007669"/>
    <property type="project" value="UniProtKB-ARBA"/>
</dbReference>
<gene>
    <name evidence="2" type="ORF">DFR68_104179</name>
</gene>
<evidence type="ECO:0000313" key="3">
    <source>
        <dbReference type="Proteomes" id="UP000255355"/>
    </source>
</evidence>
<name>A0A370H6W8_9NOCA</name>